<dbReference type="PANTHER" id="PTHR21248">
    <property type="entry name" value="CARDIOLIPIN SYNTHASE"/>
    <property type="match status" value="1"/>
</dbReference>
<evidence type="ECO:0000256" key="3">
    <source>
        <dbReference type="ARBA" id="ARBA00022516"/>
    </source>
</evidence>
<dbReference type="GO" id="GO:0008808">
    <property type="term" value="F:cardiolipin synthase activity"/>
    <property type="evidence" value="ECO:0007669"/>
    <property type="project" value="UniProtKB-UniRule"/>
</dbReference>
<evidence type="ECO:0000259" key="15">
    <source>
        <dbReference type="PROSITE" id="PS50035"/>
    </source>
</evidence>
<keyword evidence="9 13" id="KW-0472">Membrane</keyword>
<keyword evidence="11" id="KW-1208">Phospholipid metabolism</keyword>
<comment type="caution">
    <text evidence="16">The sequence shown here is derived from an EMBL/GenBank/DDBJ whole genome shotgun (WGS) entry which is preliminary data.</text>
</comment>
<keyword evidence="10" id="KW-0594">Phospholipid biosynthesis</keyword>
<dbReference type="OrthoDB" id="9814092at2"/>
<keyword evidence="14" id="KW-0732">Signal</keyword>
<evidence type="ECO:0000256" key="8">
    <source>
        <dbReference type="ARBA" id="ARBA00023098"/>
    </source>
</evidence>
<dbReference type="InterPro" id="IPR001736">
    <property type="entry name" value="PLipase_D/transphosphatidylase"/>
</dbReference>
<dbReference type="GO" id="GO:0005886">
    <property type="term" value="C:plasma membrane"/>
    <property type="evidence" value="ECO:0007669"/>
    <property type="project" value="UniProtKB-SubCell"/>
</dbReference>
<evidence type="ECO:0000256" key="5">
    <source>
        <dbReference type="ARBA" id="ARBA00022692"/>
    </source>
</evidence>
<evidence type="ECO:0000256" key="7">
    <source>
        <dbReference type="ARBA" id="ARBA00022989"/>
    </source>
</evidence>
<keyword evidence="8" id="KW-0443">Lipid metabolism</keyword>
<evidence type="ECO:0000256" key="13">
    <source>
        <dbReference type="SAM" id="Phobius"/>
    </source>
</evidence>
<evidence type="ECO:0000256" key="11">
    <source>
        <dbReference type="ARBA" id="ARBA00023264"/>
    </source>
</evidence>
<evidence type="ECO:0000256" key="4">
    <source>
        <dbReference type="ARBA" id="ARBA00022679"/>
    </source>
</evidence>
<keyword evidence="6" id="KW-0677">Repeat</keyword>
<gene>
    <name evidence="16" type="primary">cls</name>
    <name evidence="16" type="ORF">DBZ36_14635</name>
</gene>
<keyword evidence="2" id="KW-1003">Cell membrane</keyword>
<dbReference type="InterPro" id="IPR025202">
    <property type="entry name" value="PLD-like_dom"/>
</dbReference>
<dbReference type="AlphaFoldDB" id="A0A420E919"/>
<dbReference type="PROSITE" id="PS50035">
    <property type="entry name" value="PLD"/>
    <property type="match status" value="2"/>
</dbReference>
<name>A0A420E919_9ALTE</name>
<evidence type="ECO:0000256" key="10">
    <source>
        <dbReference type="ARBA" id="ARBA00023209"/>
    </source>
</evidence>
<dbReference type="CDD" id="cd09155">
    <property type="entry name" value="PLDc_PaCLS_like_1"/>
    <property type="match status" value="1"/>
</dbReference>
<keyword evidence="4" id="KW-0808">Transferase</keyword>
<keyword evidence="5 13" id="KW-0812">Transmembrane</keyword>
<evidence type="ECO:0000256" key="9">
    <source>
        <dbReference type="ARBA" id="ARBA00023136"/>
    </source>
</evidence>
<protein>
    <recommendedName>
        <fullName evidence="12">Cardiolipin synthase</fullName>
        <ecNumber evidence="12">2.7.8.-</ecNumber>
    </recommendedName>
</protein>
<dbReference type="Pfam" id="PF13091">
    <property type="entry name" value="PLDc_2"/>
    <property type="match status" value="2"/>
</dbReference>
<dbReference type="SUPFAM" id="SSF56024">
    <property type="entry name" value="Phospholipase D/nuclease"/>
    <property type="match status" value="2"/>
</dbReference>
<evidence type="ECO:0000256" key="1">
    <source>
        <dbReference type="ARBA" id="ARBA00004236"/>
    </source>
</evidence>
<sequence length="469" mass="52613">MAFFITLFYLAGIASAVHAVMTARTATGAVAWSVSLVSFPFIAVPAYLYLGRNKFEGYVDAFEENADELDALIANFRNDLEPWNVDGNEGASIYKAVSQLAEMDLTRGNSAELLINGNATFDSILAGVSQAKDYVLFQFYMIHDDSLGRRVQQALIERAKAGVRVYVLYDEIGSSGLTQSYIDELTQAGVEVSSFKPTQGSRNRFQVNFRNHRKMVVVDGTSAWIGGHNVGDEYLGLDSEFSPWRDTHVKLQGPTVIQLQAVIVSDWYWATRSIPELNWKPTAAPNADLKAMIIPFSPTKRLETAGLFFVSALHSAKDRIWISAPYFVPDEAVLKALELAALRGVDVRIITTGKPDSLPVYLAGFYYFNQLRDLGIKFYAYQPGFLHEKVMLVDNKYSTVGTPNFDNRSFRLNFEVTALIMDQGFAQEMEKMFEDDFAHSIELNPSDFDEKPFYWWFGVNLSRLASPVL</sequence>
<evidence type="ECO:0000256" key="12">
    <source>
        <dbReference type="NCBIfam" id="TIGR04265"/>
    </source>
</evidence>
<dbReference type="InterPro" id="IPR022924">
    <property type="entry name" value="Cardiolipin_synthase"/>
</dbReference>
<keyword evidence="17" id="KW-1185">Reference proteome</keyword>
<evidence type="ECO:0000256" key="14">
    <source>
        <dbReference type="SAM" id="SignalP"/>
    </source>
</evidence>
<dbReference type="FunFam" id="3.30.870.10:FF:000014">
    <property type="entry name" value="Cardiolipin synthase"/>
    <property type="match status" value="1"/>
</dbReference>
<evidence type="ECO:0000256" key="2">
    <source>
        <dbReference type="ARBA" id="ARBA00022475"/>
    </source>
</evidence>
<dbReference type="PANTHER" id="PTHR21248:SF22">
    <property type="entry name" value="PHOSPHOLIPASE D"/>
    <property type="match status" value="1"/>
</dbReference>
<proteinExistence type="predicted"/>
<evidence type="ECO:0000256" key="6">
    <source>
        <dbReference type="ARBA" id="ARBA00022737"/>
    </source>
</evidence>
<feature type="transmembrane region" description="Helical" evidence="13">
    <location>
        <begin position="29"/>
        <end position="50"/>
    </location>
</feature>
<dbReference type="SMART" id="SM00155">
    <property type="entry name" value="PLDc"/>
    <property type="match status" value="2"/>
</dbReference>
<feature type="chain" id="PRO_5019554957" description="Cardiolipin synthase" evidence="14">
    <location>
        <begin position="20"/>
        <end position="469"/>
    </location>
</feature>
<feature type="domain" description="PLD phosphodiesterase" evidence="15">
    <location>
        <begin position="207"/>
        <end position="234"/>
    </location>
</feature>
<keyword evidence="3" id="KW-0444">Lipid biosynthesis</keyword>
<evidence type="ECO:0000313" key="17">
    <source>
        <dbReference type="Proteomes" id="UP000286482"/>
    </source>
</evidence>
<comment type="subcellular location">
    <subcellularLocation>
        <location evidence="1">Cell membrane</location>
    </subcellularLocation>
</comment>
<dbReference type="EMBL" id="RAQO01000008">
    <property type="protein sequence ID" value="RKF15940.1"/>
    <property type="molecule type" value="Genomic_DNA"/>
</dbReference>
<feature type="signal peptide" evidence="14">
    <location>
        <begin position="1"/>
        <end position="19"/>
    </location>
</feature>
<dbReference type="Gene3D" id="3.30.870.10">
    <property type="entry name" value="Endonuclease Chain A"/>
    <property type="match status" value="2"/>
</dbReference>
<dbReference type="NCBIfam" id="TIGR04265">
    <property type="entry name" value="bac_cardiolipin"/>
    <property type="match status" value="1"/>
</dbReference>
<dbReference type="EC" id="2.7.8.-" evidence="12"/>
<evidence type="ECO:0000313" key="16">
    <source>
        <dbReference type="EMBL" id="RKF15940.1"/>
    </source>
</evidence>
<dbReference type="GO" id="GO:0032049">
    <property type="term" value="P:cardiolipin biosynthetic process"/>
    <property type="evidence" value="ECO:0007669"/>
    <property type="project" value="UniProtKB-UniRule"/>
</dbReference>
<reference evidence="16 17" key="1">
    <citation type="submission" date="2018-09" db="EMBL/GenBank/DDBJ databases">
        <authorList>
            <person name="Wang Z."/>
        </authorList>
    </citation>
    <scope>NUCLEOTIDE SEQUENCE [LARGE SCALE GENOMIC DNA]</scope>
    <source>
        <strain evidence="16 17">ALS 81</strain>
    </source>
</reference>
<accession>A0A420E919</accession>
<dbReference type="Proteomes" id="UP000286482">
    <property type="component" value="Unassembled WGS sequence"/>
</dbReference>
<organism evidence="16 17">
    <name type="scientific">Alginatibacterium sediminis</name>
    <dbReference type="NCBI Taxonomy" id="2164068"/>
    <lineage>
        <taxon>Bacteria</taxon>
        <taxon>Pseudomonadati</taxon>
        <taxon>Pseudomonadota</taxon>
        <taxon>Gammaproteobacteria</taxon>
        <taxon>Alteromonadales</taxon>
        <taxon>Alteromonadaceae</taxon>
        <taxon>Alginatibacterium</taxon>
    </lineage>
</organism>
<keyword evidence="7 13" id="KW-1133">Transmembrane helix</keyword>
<feature type="domain" description="PLD phosphodiesterase" evidence="15">
    <location>
        <begin position="382"/>
        <end position="409"/>
    </location>
</feature>